<dbReference type="AlphaFoldDB" id="A0A3N0ITG3"/>
<dbReference type="EMBL" id="QICC01000093">
    <property type="protein sequence ID" value="RNM40273.1"/>
    <property type="molecule type" value="Genomic_DNA"/>
</dbReference>
<feature type="region of interest" description="Disordered" evidence="1">
    <location>
        <begin position="96"/>
        <end position="126"/>
    </location>
</feature>
<evidence type="ECO:0000313" key="5">
    <source>
        <dbReference type="Proteomes" id="UP000270112"/>
    </source>
</evidence>
<evidence type="ECO:0000256" key="1">
    <source>
        <dbReference type="SAM" id="MobiDB-lite"/>
    </source>
</evidence>
<reference evidence="3" key="3">
    <citation type="journal article" date="2019" name="Microbiol. Resour. Announc.">
        <title>Draft Genome Sequences of Type Strains of Gordonibacter faecihominis, Paraeggerthella hongkongensis, Parvibacter caecicola,Slackia equolifaciens, Slackia faecicanis, and Slackia isoflavoniconvertens.</title>
        <authorList>
            <person name="Danylec N."/>
            <person name="Stoll D.A."/>
            <person name="Dotsch A."/>
            <person name="Huch M."/>
        </authorList>
    </citation>
    <scope>NUCLEOTIDE SEQUENCE</scope>
    <source>
        <strain evidence="3">DSM 16107</strain>
    </source>
</reference>
<dbReference type="Proteomes" id="UP000253817">
    <property type="component" value="Unassembled WGS sequence"/>
</dbReference>
<name>A0A3N0ITG3_9ACTN</name>
<proteinExistence type="predicted"/>
<evidence type="ECO:0000313" key="4">
    <source>
        <dbReference type="Proteomes" id="UP000253817"/>
    </source>
</evidence>
<dbReference type="EMBL" id="PPTT01000048">
    <property type="protein sequence ID" value="RDB63658.1"/>
    <property type="molecule type" value="Genomic_DNA"/>
</dbReference>
<reference evidence="5" key="2">
    <citation type="submission" date="2018-05" db="EMBL/GenBank/DDBJ databases">
        <title>Genome Sequencing of selected type strains of the family Eggerthellaceae.</title>
        <authorList>
            <person name="Danylec N."/>
            <person name="Stoll D.A."/>
            <person name="Doetsch A."/>
            <person name="Huch M."/>
        </authorList>
    </citation>
    <scope>NUCLEOTIDE SEQUENCE [LARGE SCALE GENOMIC DNA]</scope>
    <source>
        <strain evidence="5">DSM 16107</strain>
    </source>
</reference>
<protein>
    <submittedName>
        <fullName evidence="3">Uncharacterized protein</fullName>
    </submittedName>
</protein>
<keyword evidence="4" id="KW-1185">Reference proteome</keyword>
<organism evidence="3 5">
    <name type="scientific">Eggerthella sinensis</name>
    <dbReference type="NCBI Taxonomy" id="242230"/>
    <lineage>
        <taxon>Bacteria</taxon>
        <taxon>Bacillati</taxon>
        <taxon>Actinomycetota</taxon>
        <taxon>Coriobacteriia</taxon>
        <taxon>Eggerthellales</taxon>
        <taxon>Eggerthellaceae</taxon>
        <taxon>Eggerthella</taxon>
    </lineage>
</organism>
<sequence>MTHPNDIFDPLAITFVDADESAAETLASWKAADRFGPMDKEAPMLSDLRYVGLWTDLFRIAAESSDGSAESLKQLMHNSLTVAFFASRLYERVRSELNGGDSDGGRPGSCVETPDDGRAAESYERV</sequence>
<evidence type="ECO:0000313" key="3">
    <source>
        <dbReference type="EMBL" id="RNM40273.1"/>
    </source>
</evidence>
<accession>A0A3N0ITG3</accession>
<evidence type="ECO:0000313" key="2">
    <source>
        <dbReference type="EMBL" id="RDB63658.1"/>
    </source>
</evidence>
<feature type="compositionally biased region" description="Basic and acidic residues" evidence="1">
    <location>
        <begin position="115"/>
        <end position="126"/>
    </location>
</feature>
<dbReference type="RefSeq" id="WP_114547870.1">
    <property type="nucleotide sequence ID" value="NZ_PPTT01000048.1"/>
</dbReference>
<reference evidence="2 4" key="1">
    <citation type="journal article" date="2018" name="Elife">
        <title>Discovery and characterization of a prevalent human gut bacterial enzyme sufficient for the inactivation of a family of plant toxins.</title>
        <authorList>
            <person name="Koppel N."/>
            <person name="Bisanz J.E."/>
            <person name="Pandelia M.E."/>
            <person name="Turnbaugh P.J."/>
            <person name="Balskus E.P."/>
        </authorList>
    </citation>
    <scope>NUCLEOTIDE SEQUENCE [LARGE SCALE GENOMIC DNA]</scope>
    <source>
        <strain evidence="2 4">DSM 16107</strain>
    </source>
</reference>
<dbReference type="Proteomes" id="UP000270112">
    <property type="component" value="Unassembled WGS sequence"/>
</dbReference>
<gene>
    <name evidence="2" type="ORF">C1876_16805</name>
    <name evidence="3" type="ORF">DMP09_15070</name>
</gene>
<comment type="caution">
    <text evidence="3">The sequence shown here is derived from an EMBL/GenBank/DDBJ whole genome shotgun (WGS) entry which is preliminary data.</text>
</comment>